<dbReference type="AlphaFoldDB" id="A0A0E9RKM7"/>
<dbReference type="EMBL" id="GBXM01078866">
    <property type="protein sequence ID" value="JAH29711.1"/>
    <property type="molecule type" value="Transcribed_RNA"/>
</dbReference>
<reference evidence="1" key="1">
    <citation type="submission" date="2014-11" db="EMBL/GenBank/DDBJ databases">
        <authorList>
            <person name="Amaro Gonzalez C."/>
        </authorList>
    </citation>
    <scope>NUCLEOTIDE SEQUENCE</scope>
</reference>
<sequence>MADYKRIAIPSHFSLFSLGWVRVPRQRGVGSWCSL</sequence>
<name>A0A0E9RKM7_ANGAN</name>
<organism evidence="1">
    <name type="scientific">Anguilla anguilla</name>
    <name type="common">European freshwater eel</name>
    <name type="synonym">Muraena anguilla</name>
    <dbReference type="NCBI Taxonomy" id="7936"/>
    <lineage>
        <taxon>Eukaryota</taxon>
        <taxon>Metazoa</taxon>
        <taxon>Chordata</taxon>
        <taxon>Craniata</taxon>
        <taxon>Vertebrata</taxon>
        <taxon>Euteleostomi</taxon>
        <taxon>Actinopterygii</taxon>
        <taxon>Neopterygii</taxon>
        <taxon>Teleostei</taxon>
        <taxon>Anguilliformes</taxon>
        <taxon>Anguillidae</taxon>
        <taxon>Anguilla</taxon>
    </lineage>
</organism>
<protein>
    <submittedName>
        <fullName evidence="1">Uncharacterized protein</fullName>
    </submittedName>
</protein>
<evidence type="ECO:0000313" key="1">
    <source>
        <dbReference type="EMBL" id="JAH29711.1"/>
    </source>
</evidence>
<proteinExistence type="predicted"/>
<accession>A0A0E9RKM7</accession>
<reference evidence="1" key="2">
    <citation type="journal article" date="2015" name="Fish Shellfish Immunol.">
        <title>Early steps in the European eel (Anguilla anguilla)-Vibrio vulnificus interaction in the gills: Role of the RtxA13 toxin.</title>
        <authorList>
            <person name="Callol A."/>
            <person name="Pajuelo D."/>
            <person name="Ebbesson L."/>
            <person name="Teles M."/>
            <person name="MacKenzie S."/>
            <person name="Amaro C."/>
        </authorList>
    </citation>
    <scope>NUCLEOTIDE SEQUENCE</scope>
</reference>